<gene>
    <name evidence="8" type="ordered locus">DVU_1491</name>
</gene>
<evidence type="ECO:0000256" key="1">
    <source>
        <dbReference type="ARBA" id="ARBA00006620"/>
    </source>
</evidence>
<evidence type="ECO:0000313" key="8">
    <source>
        <dbReference type="EMBL" id="AAS95969.1"/>
    </source>
</evidence>
<dbReference type="RefSeq" id="WP_010938784.1">
    <property type="nucleotide sequence ID" value="NC_002937.3"/>
</dbReference>
<dbReference type="Pfam" id="PF07927">
    <property type="entry name" value="HicA_toxin"/>
    <property type="match status" value="1"/>
</dbReference>
<keyword evidence="4" id="KW-0255">Endonuclease</keyword>
<evidence type="ECO:0000256" key="7">
    <source>
        <dbReference type="ARBA" id="ARBA00023016"/>
    </source>
</evidence>
<keyword evidence="9" id="KW-1185">Reference proteome</keyword>
<sequence length="60" mass="6773">MKRSDILRALQRAGLVLDEGGKHTKVYTPDGRFVATVPRHKEIKDFLAKRIAEQTGVKLL</sequence>
<reference evidence="8 9" key="1">
    <citation type="journal article" date="2004" name="Nat. Biotechnol.">
        <title>The genome sequence of the anaerobic, sulfate-reducing bacterium Desulfovibrio vulgaris Hildenborough.</title>
        <authorList>
            <person name="Heidelberg J.F."/>
            <person name="Seshadri R."/>
            <person name="Haveman S.A."/>
            <person name="Hemme C.L."/>
            <person name="Paulsen I.T."/>
            <person name="Kolonay J.F."/>
            <person name="Eisen J.A."/>
            <person name="Ward N."/>
            <person name="Methe B."/>
            <person name="Brinkac L.M."/>
            <person name="Daugherty S.C."/>
            <person name="Deboy R.T."/>
            <person name="Dodson R.J."/>
            <person name="Durkin A.S."/>
            <person name="Madupu R."/>
            <person name="Nelson W.C."/>
            <person name="Sullivan S.A."/>
            <person name="Fouts D."/>
            <person name="Haft D.H."/>
            <person name="Selengut J."/>
            <person name="Peterson J.D."/>
            <person name="Davidsen T.M."/>
            <person name="Zafar N."/>
            <person name="Zhou L."/>
            <person name="Radune D."/>
            <person name="Dimitrov G."/>
            <person name="Hance M."/>
            <person name="Tran K."/>
            <person name="Khouri H."/>
            <person name="Gill J."/>
            <person name="Utterback T.R."/>
            <person name="Feldblyum T.V."/>
            <person name="Wall J.D."/>
            <person name="Voordouw G."/>
            <person name="Fraser C.M."/>
        </authorList>
    </citation>
    <scope>NUCLEOTIDE SEQUENCE [LARGE SCALE GENOMIC DNA]</scope>
    <source>
        <strain evidence="9">ATCC 29579 / DSM 644 / NCIMB 8303 / VKM B-1760 / Hildenborough</strain>
    </source>
</reference>
<dbReference type="InterPro" id="IPR012933">
    <property type="entry name" value="HicA_mRNA_interferase"/>
</dbReference>
<accession>Q72BZ3</accession>
<protein>
    <recommendedName>
        <fullName evidence="10">YcfA family protein</fullName>
    </recommendedName>
</protein>
<evidence type="ECO:0000256" key="6">
    <source>
        <dbReference type="ARBA" id="ARBA00022884"/>
    </source>
</evidence>
<keyword evidence="5" id="KW-0378">Hydrolase</keyword>
<dbReference type="PATRIC" id="fig|882.5.peg.1381"/>
<dbReference type="PaxDb" id="882-DVU_1491"/>
<name>Q72BZ3_NITV2</name>
<dbReference type="STRING" id="882.DVU_1491"/>
<dbReference type="InterPro" id="IPR038570">
    <property type="entry name" value="HicA_sf"/>
</dbReference>
<dbReference type="AlphaFoldDB" id="Q72BZ3"/>
<dbReference type="EMBL" id="AE017285">
    <property type="protein sequence ID" value="AAS95969.1"/>
    <property type="molecule type" value="Genomic_DNA"/>
</dbReference>
<keyword evidence="6" id="KW-0694">RNA-binding</keyword>
<keyword evidence="3" id="KW-0540">Nuclease</keyword>
<evidence type="ECO:0008006" key="10">
    <source>
        <dbReference type="Google" id="ProtNLM"/>
    </source>
</evidence>
<evidence type="ECO:0000313" key="9">
    <source>
        <dbReference type="Proteomes" id="UP000002194"/>
    </source>
</evidence>
<dbReference type="GO" id="GO:0003729">
    <property type="term" value="F:mRNA binding"/>
    <property type="evidence" value="ECO:0007669"/>
    <property type="project" value="InterPro"/>
</dbReference>
<organism evidence="8 9">
    <name type="scientific">Nitratidesulfovibrio vulgaris (strain ATCC 29579 / DSM 644 / CCUG 34227 / NCIMB 8303 / VKM B-1760 / Hildenborough)</name>
    <name type="common">Desulfovibrio vulgaris</name>
    <dbReference type="NCBI Taxonomy" id="882"/>
    <lineage>
        <taxon>Bacteria</taxon>
        <taxon>Pseudomonadati</taxon>
        <taxon>Thermodesulfobacteriota</taxon>
        <taxon>Desulfovibrionia</taxon>
        <taxon>Desulfovibrionales</taxon>
        <taxon>Desulfovibrionaceae</taxon>
        <taxon>Nitratidesulfovibrio</taxon>
    </lineage>
</organism>
<proteinExistence type="inferred from homology"/>
<dbReference type="Proteomes" id="UP000002194">
    <property type="component" value="Chromosome"/>
</dbReference>
<comment type="similarity">
    <text evidence="1">Belongs to the HicA mRNA interferase family.</text>
</comment>
<keyword evidence="2" id="KW-1277">Toxin-antitoxin system</keyword>
<evidence type="ECO:0000256" key="3">
    <source>
        <dbReference type="ARBA" id="ARBA00022722"/>
    </source>
</evidence>
<keyword evidence="7" id="KW-0346">Stress response</keyword>
<evidence type="ECO:0000256" key="2">
    <source>
        <dbReference type="ARBA" id="ARBA00022649"/>
    </source>
</evidence>
<dbReference type="GO" id="GO:0004519">
    <property type="term" value="F:endonuclease activity"/>
    <property type="evidence" value="ECO:0007669"/>
    <property type="project" value="UniProtKB-KW"/>
</dbReference>
<dbReference type="GO" id="GO:0016787">
    <property type="term" value="F:hydrolase activity"/>
    <property type="evidence" value="ECO:0007669"/>
    <property type="project" value="UniProtKB-KW"/>
</dbReference>
<dbReference type="EnsemblBacteria" id="AAS95969">
    <property type="protein sequence ID" value="AAS95969"/>
    <property type="gene ID" value="DVU_1491"/>
</dbReference>
<dbReference type="SUPFAM" id="SSF54786">
    <property type="entry name" value="YcfA/nrd intein domain"/>
    <property type="match status" value="1"/>
</dbReference>
<evidence type="ECO:0000256" key="5">
    <source>
        <dbReference type="ARBA" id="ARBA00022801"/>
    </source>
</evidence>
<dbReference type="KEGG" id="dvu:DVU_1491"/>
<evidence type="ECO:0000256" key="4">
    <source>
        <dbReference type="ARBA" id="ARBA00022759"/>
    </source>
</evidence>
<dbReference type="Gene3D" id="3.30.920.30">
    <property type="entry name" value="Hypothetical protein"/>
    <property type="match status" value="1"/>
</dbReference>
<dbReference type="OrthoDB" id="9810412at2"/>
<dbReference type="HOGENOM" id="CLU_164851_7_2_7"/>